<evidence type="ECO:0000313" key="3">
    <source>
        <dbReference type="EMBL" id="CVK31395.1"/>
    </source>
</evidence>
<keyword evidence="2" id="KW-1133">Transmembrane helix</keyword>
<organism evidence="3 4">
    <name type="scientific">Methanoculleus bourgensis</name>
    <dbReference type="NCBI Taxonomy" id="83986"/>
    <lineage>
        <taxon>Archaea</taxon>
        <taxon>Methanobacteriati</taxon>
        <taxon>Methanobacteriota</taxon>
        <taxon>Stenosarchaea group</taxon>
        <taxon>Methanomicrobia</taxon>
        <taxon>Methanomicrobiales</taxon>
        <taxon>Methanomicrobiaceae</taxon>
        <taxon>Methanoculleus</taxon>
    </lineage>
</organism>
<feature type="transmembrane region" description="Helical" evidence="2">
    <location>
        <begin position="163"/>
        <end position="183"/>
    </location>
</feature>
<reference evidence="3 4" key="1">
    <citation type="submission" date="2016-01" db="EMBL/GenBank/DDBJ databases">
        <authorList>
            <person name="Manzoor S."/>
        </authorList>
    </citation>
    <scope>NUCLEOTIDE SEQUENCE [LARGE SCALE GENOMIC DNA]</scope>
    <source>
        <strain evidence="3">Methanoculleus sp MAB1</strain>
    </source>
</reference>
<feature type="region of interest" description="Disordered" evidence="1">
    <location>
        <begin position="1"/>
        <end position="60"/>
    </location>
</feature>
<feature type="compositionally biased region" description="Low complexity" evidence="1">
    <location>
        <begin position="1"/>
        <end position="15"/>
    </location>
</feature>
<gene>
    <name evidence="3" type="ORF">MMAB1_0178</name>
</gene>
<dbReference type="SUPFAM" id="SSF103473">
    <property type="entry name" value="MFS general substrate transporter"/>
    <property type="match status" value="1"/>
</dbReference>
<dbReference type="InterPro" id="IPR036259">
    <property type="entry name" value="MFS_trans_sf"/>
</dbReference>
<dbReference type="AlphaFoldDB" id="A0A0X3BIS3"/>
<dbReference type="EMBL" id="LT158599">
    <property type="protein sequence ID" value="CVK31395.1"/>
    <property type="molecule type" value="Genomic_DNA"/>
</dbReference>
<proteinExistence type="predicted"/>
<dbReference type="Proteomes" id="UP000069850">
    <property type="component" value="Chromosome 1"/>
</dbReference>
<feature type="compositionally biased region" description="Low complexity" evidence="1">
    <location>
        <begin position="24"/>
        <end position="40"/>
    </location>
</feature>
<accession>A0A0X3BIS3</accession>
<keyword evidence="2" id="KW-0472">Membrane</keyword>
<dbReference type="KEGG" id="mema:MMAB1_0178"/>
<sequence length="187" mass="19179">MRSGSSSPSTSSTSGATNPPPQAPSSWSSRSSRSSSPRWRAALPTGYAPGSSPQEDSRSRPGGLALSAACLFGLAALSETTPVAAIIVILAVLGVGVGLFSSPNTTAVMGSVGKRYYGSASAMVAMMRSLGMMMSMGLVLVVFAVIMGSTVVTPAIFPEFLASMNLIFLVFAVLSVFGIFLSLKKND</sequence>
<protein>
    <recommendedName>
        <fullName evidence="5">Major facilitator superfamily (MFS) profile domain-containing protein</fullName>
    </recommendedName>
</protein>
<evidence type="ECO:0000256" key="2">
    <source>
        <dbReference type="SAM" id="Phobius"/>
    </source>
</evidence>
<name>A0A0X3BIS3_9EURY</name>
<evidence type="ECO:0000313" key="4">
    <source>
        <dbReference type="Proteomes" id="UP000069850"/>
    </source>
</evidence>
<keyword evidence="2" id="KW-0812">Transmembrane</keyword>
<dbReference type="Gene3D" id="1.20.1250.20">
    <property type="entry name" value="MFS general substrate transporter like domains"/>
    <property type="match status" value="1"/>
</dbReference>
<evidence type="ECO:0000256" key="1">
    <source>
        <dbReference type="SAM" id="MobiDB-lite"/>
    </source>
</evidence>
<feature type="transmembrane region" description="Helical" evidence="2">
    <location>
        <begin position="83"/>
        <end position="101"/>
    </location>
</feature>
<evidence type="ECO:0008006" key="5">
    <source>
        <dbReference type="Google" id="ProtNLM"/>
    </source>
</evidence>